<dbReference type="AlphaFoldDB" id="A0A2Z6NL85"/>
<name>A0A2Z6NL85_TRISU</name>
<dbReference type="Proteomes" id="UP000242715">
    <property type="component" value="Unassembled WGS sequence"/>
</dbReference>
<reference evidence="3" key="1">
    <citation type="journal article" date="2017" name="Front. Plant Sci.">
        <title>Climate Clever Clovers: New Paradigm to Reduce the Environmental Footprint of Ruminants by Breeding Low Methanogenic Forages Utilizing Haplotype Variation.</title>
        <authorList>
            <person name="Kaur P."/>
            <person name="Appels R."/>
            <person name="Bayer P.E."/>
            <person name="Keeble-Gagnere G."/>
            <person name="Wang J."/>
            <person name="Hirakawa H."/>
            <person name="Shirasawa K."/>
            <person name="Vercoe P."/>
            <person name="Stefanova K."/>
            <person name="Durmic Z."/>
            <person name="Nichols P."/>
            <person name="Revell C."/>
            <person name="Isobe S.N."/>
            <person name="Edwards D."/>
            <person name="Erskine W."/>
        </authorList>
    </citation>
    <scope>NUCLEOTIDE SEQUENCE [LARGE SCALE GENOMIC DNA]</scope>
    <source>
        <strain evidence="3">cv. Daliak</strain>
    </source>
</reference>
<dbReference type="OrthoDB" id="202415at2759"/>
<keyword evidence="3" id="KW-1185">Reference proteome</keyword>
<gene>
    <name evidence="2" type="ORF">TSUD_291220</name>
</gene>
<dbReference type="Pfam" id="PF05686">
    <property type="entry name" value="Glyco_transf_90"/>
    <property type="match status" value="1"/>
</dbReference>
<evidence type="ECO:0000313" key="3">
    <source>
        <dbReference type="Proteomes" id="UP000242715"/>
    </source>
</evidence>
<dbReference type="PANTHER" id="PTHR12203:SF99">
    <property type="entry name" value="OS04G0534100 PROTEIN"/>
    <property type="match status" value="1"/>
</dbReference>
<proteinExistence type="predicted"/>
<dbReference type="PANTHER" id="PTHR12203">
    <property type="entry name" value="KDEL LYS-ASP-GLU-LEU CONTAINING - RELATED"/>
    <property type="match status" value="1"/>
</dbReference>
<organism evidence="2 3">
    <name type="scientific">Trifolium subterraneum</name>
    <name type="common">Subterranean clover</name>
    <dbReference type="NCBI Taxonomy" id="3900"/>
    <lineage>
        <taxon>Eukaryota</taxon>
        <taxon>Viridiplantae</taxon>
        <taxon>Streptophyta</taxon>
        <taxon>Embryophyta</taxon>
        <taxon>Tracheophyta</taxon>
        <taxon>Spermatophyta</taxon>
        <taxon>Magnoliopsida</taxon>
        <taxon>eudicotyledons</taxon>
        <taxon>Gunneridae</taxon>
        <taxon>Pentapetalae</taxon>
        <taxon>rosids</taxon>
        <taxon>fabids</taxon>
        <taxon>Fabales</taxon>
        <taxon>Fabaceae</taxon>
        <taxon>Papilionoideae</taxon>
        <taxon>50 kb inversion clade</taxon>
        <taxon>NPAAA clade</taxon>
        <taxon>Hologalegina</taxon>
        <taxon>IRL clade</taxon>
        <taxon>Trifolieae</taxon>
        <taxon>Trifolium</taxon>
    </lineage>
</organism>
<evidence type="ECO:0000313" key="2">
    <source>
        <dbReference type="EMBL" id="GAU45238.1"/>
    </source>
</evidence>
<dbReference type="InterPro" id="IPR051091">
    <property type="entry name" value="O-Glucosyltr/Glycosyltrsf_90"/>
</dbReference>
<accession>A0A2Z6NL85</accession>
<evidence type="ECO:0000259" key="1">
    <source>
        <dbReference type="SMART" id="SM00672"/>
    </source>
</evidence>
<dbReference type="EMBL" id="DF974109">
    <property type="protein sequence ID" value="GAU45238.1"/>
    <property type="molecule type" value="Genomic_DNA"/>
</dbReference>
<dbReference type="SMART" id="SM00672">
    <property type="entry name" value="CAP10"/>
    <property type="match status" value="1"/>
</dbReference>
<protein>
    <recommendedName>
        <fullName evidence="1">Glycosyl transferase CAP10 domain-containing protein</fullName>
    </recommendedName>
</protein>
<sequence length="265" mass="31092">MGELKEGNKRIEWMKREPYAYWKGNPTVAETRQDLMKCNVSEKEDWNARLYSQDWGRESQEGYKKSDLAGQCTHKYKVYIEGSAWSVSEKYILACDSPTLLVKPHYYDFFTRGLIPVHHYWPIKEDDKCKSIKFAVDWGNSHKTKAHDIGKAASNFIQEELKMDYVYDYMFHLLNSYGKLFRYKPSISDKAVELCAESMVCKAEGREKKFMMESLVKAPSNTNPCTMPPPFDPPSLHANIKRKQGSIQRVEFWEKSYWEKQNMKS</sequence>
<dbReference type="InterPro" id="IPR006598">
    <property type="entry name" value="CAP10"/>
</dbReference>
<feature type="domain" description="Glycosyl transferase CAP10" evidence="1">
    <location>
        <begin position="1"/>
        <end position="184"/>
    </location>
</feature>